<accession>S5ZMC2</accession>
<name>S5ZMC2_9CREN</name>
<dbReference type="InterPro" id="IPR027417">
    <property type="entry name" value="P-loop_NTPase"/>
</dbReference>
<dbReference type="InterPro" id="IPR010624">
    <property type="entry name" value="KaiC_dom"/>
</dbReference>
<dbReference type="PROSITE" id="PS51146">
    <property type="entry name" value="KAIC"/>
    <property type="match status" value="1"/>
</dbReference>
<dbReference type="EMBL" id="CP006646">
    <property type="protein sequence ID" value="AGT35721.1"/>
    <property type="molecule type" value="Genomic_DNA"/>
</dbReference>
<dbReference type="GO" id="GO:0005524">
    <property type="term" value="F:ATP binding"/>
    <property type="evidence" value="ECO:0007669"/>
    <property type="project" value="UniProtKB-KW"/>
</dbReference>
<feature type="domain" description="KaiC" evidence="3">
    <location>
        <begin position="46"/>
        <end position="287"/>
    </location>
</feature>
<dbReference type="KEGG" id="thb:N186_06915"/>
<dbReference type="InterPro" id="IPR022443">
    <property type="entry name" value="KaiC-rel"/>
</dbReference>
<protein>
    <recommendedName>
        <fullName evidence="3">KaiC domain-containing protein</fullName>
    </recommendedName>
</protein>
<dbReference type="Gene3D" id="3.40.50.300">
    <property type="entry name" value="P-loop containing nucleotide triphosphate hydrolases"/>
    <property type="match status" value="1"/>
</dbReference>
<keyword evidence="1" id="KW-0547">Nucleotide-binding</keyword>
<keyword evidence="2" id="KW-0067">ATP-binding</keyword>
<dbReference type="SUPFAM" id="SSF52540">
    <property type="entry name" value="P-loop containing nucleoside triphosphate hydrolases"/>
    <property type="match status" value="1"/>
</dbReference>
<dbReference type="CDD" id="cd01124">
    <property type="entry name" value="KaiC-like"/>
    <property type="match status" value="1"/>
</dbReference>
<dbReference type="Pfam" id="PF06745">
    <property type="entry name" value="ATPase"/>
    <property type="match status" value="1"/>
</dbReference>
<sequence length="304" mass="34589">MSFYLREAWNAYQCSPNSATHMVAISGRKAEIFHLGFITWLDVEVRRLSTGIPGLDALLRGGIPEGFFVALVGMPGTGKTITCLHFVWAGLRAGESAIYVTTEESRESILRQAAQFKMDFQSALESGRLVIIDALMREKEDEWTLRELAVEEMLSRIIEAKKKLGRNARRLVIDSMSAFWLRAPVKAREDSYTVKRILNKWGFTIMATSQYAITTGSAFGWGLEHIADGIIHFKRRMINGVLTRYIIIEKMRQTAHDLRAWEIKIEDGVGVVVVKPLERRLEDESLPEKVQKKIKTHSEEFSLE</sequence>
<dbReference type="PRINTS" id="PR01874">
    <property type="entry name" value="DNAREPAIRADA"/>
</dbReference>
<evidence type="ECO:0000313" key="5">
    <source>
        <dbReference type="Proteomes" id="UP000015543"/>
    </source>
</evidence>
<reference evidence="4 5" key="1">
    <citation type="journal article" date="2013" name="Genome Announc.">
        <title>Complete Genomic Sequence of 'Thermofilum adornatus' Strain 1910bT, a Hyperthermophilic Anaerobic Organotrophic Crenarchaeon.</title>
        <authorList>
            <person name="Dominova I.N."/>
            <person name="Kublanov I.V."/>
            <person name="Podosokorskaya O.A."/>
            <person name="Derbikova K.S."/>
            <person name="Patrushev M.V."/>
            <person name="Toshchakov S.V."/>
        </authorList>
    </citation>
    <scope>NUCLEOTIDE SEQUENCE [LARGE SCALE GENOMIC DNA]</scope>
    <source>
        <strain evidence="5">1910b</strain>
    </source>
</reference>
<dbReference type="eggNOG" id="arCOG01171">
    <property type="taxonomic scope" value="Archaea"/>
</dbReference>
<dbReference type="PATRIC" id="fig|1365176.7.peg.1364"/>
<dbReference type="AlphaFoldDB" id="S5ZMC2"/>
<evidence type="ECO:0000259" key="3">
    <source>
        <dbReference type="PROSITE" id="PS51146"/>
    </source>
</evidence>
<dbReference type="NCBIfam" id="TIGR03881">
    <property type="entry name" value="KaiC_arch_4"/>
    <property type="match status" value="1"/>
</dbReference>
<evidence type="ECO:0000256" key="2">
    <source>
        <dbReference type="ARBA" id="ARBA00022840"/>
    </source>
</evidence>
<proteinExistence type="predicted"/>
<evidence type="ECO:0000313" key="4">
    <source>
        <dbReference type="EMBL" id="AGT35721.1"/>
    </source>
</evidence>
<evidence type="ECO:0000256" key="1">
    <source>
        <dbReference type="ARBA" id="ARBA00022741"/>
    </source>
</evidence>
<dbReference type="PANTHER" id="PTHR43637:SF2">
    <property type="entry name" value="PROTEIN GVPD 1"/>
    <property type="match status" value="1"/>
</dbReference>
<organism evidence="4 5">
    <name type="scientific">Thermofilum adornatum</name>
    <dbReference type="NCBI Taxonomy" id="1365176"/>
    <lineage>
        <taxon>Archaea</taxon>
        <taxon>Thermoproteota</taxon>
        <taxon>Thermoprotei</taxon>
        <taxon>Thermofilales</taxon>
        <taxon>Thermofilaceae</taxon>
        <taxon>Thermofilum</taxon>
    </lineage>
</organism>
<dbReference type="PANTHER" id="PTHR43637">
    <property type="entry name" value="UPF0273 PROTEIN TM_0370"/>
    <property type="match status" value="1"/>
</dbReference>
<dbReference type="HOGENOM" id="CLU_023669_2_0_2"/>
<dbReference type="Proteomes" id="UP000015543">
    <property type="component" value="Chromosome"/>
</dbReference>
<dbReference type="InterPro" id="IPR014774">
    <property type="entry name" value="KaiC-like_dom"/>
</dbReference>
<keyword evidence="5" id="KW-1185">Reference proteome</keyword>
<gene>
    <name evidence="4" type="ORF">N186_06915</name>
</gene>